<comment type="caution">
    <text evidence="1">The sequence shown here is derived from an EMBL/GenBank/DDBJ whole genome shotgun (WGS) entry which is preliminary data.</text>
</comment>
<keyword evidence="2" id="KW-1185">Reference proteome</keyword>
<sequence>MTLLIYWVGPYNENVDKTIIFFKRKKFKIIEGYKHESHKFLLKNNKRYKYYFENKQYAFCADIWRFYMLSKINDAVYIDANIVVNDINFLGDFKKTFLVKENKDFYISSLMFNHNNMEMFGKAFDLVCRGYLSPAAISKVTRKYKYFKNSWSDSKIIESISLFELSKSVELISLASWRRKVKAENNWELKIAESKNEKYNTFSRKIIFAIFSWFPKIVGKIITKHK</sequence>
<dbReference type="OrthoDB" id="9938704at2"/>
<dbReference type="Proteomes" id="UP000294192">
    <property type="component" value="Unassembled WGS sequence"/>
</dbReference>
<gene>
    <name evidence="1" type="ORF">C4B24_01925</name>
</gene>
<evidence type="ECO:0000313" key="2">
    <source>
        <dbReference type="Proteomes" id="UP000294192"/>
    </source>
</evidence>
<organism evidence="1 2">
    <name type="scientific">Mycoplasma marinum</name>
    <dbReference type="NCBI Taxonomy" id="1937190"/>
    <lineage>
        <taxon>Bacteria</taxon>
        <taxon>Bacillati</taxon>
        <taxon>Mycoplasmatota</taxon>
        <taxon>Mollicutes</taxon>
        <taxon>Mycoplasmataceae</taxon>
        <taxon>Mycoplasma</taxon>
    </lineage>
</organism>
<dbReference type="EMBL" id="PSZO01000006">
    <property type="protein sequence ID" value="TCG11495.1"/>
    <property type="molecule type" value="Genomic_DNA"/>
</dbReference>
<name>A0A4R0XRJ3_9MOLU</name>
<reference evidence="1 2" key="1">
    <citation type="submission" date="2018-02" db="EMBL/GenBank/DDBJ databases">
        <title>Mycoplasma marinum and Mycoplasma todarodis sp. nov., moderately halophilic and psychrotolerant mycoplasmas isolated from cephalopods.</title>
        <authorList>
            <person name="Viver T."/>
        </authorList>
    </citation>
    <scope>NUCLEOTIDE SEQUENCE [LARGE SCALE GENOMIC DNA]</scope>
    <source>
        <strain evidence="1 2">PE</strain>
    </source>
</reference>
<proteinExistence type="predicted"/>
<evidence type="ECO:0000313" key="1">
    <source>
        <dbReference type="EMBL" id="TCG11495.1"/>
    </source>
</evidence>
<accession>A0A4R0XRJ3</accession>
<dbReference type="AlphaFoldDB" id="A0A4R0XRJ3"/>
<dbReference type="RefSeq" id="WP_131598807.1">
    <property type="nucleotide sequence ID" value="NZ_CBDBYK010000004.1"/>
</dbReference>
<protein>
    <submittedName>
        <fullName evidence="1">Uncharacterized protein</fullName>
    </submittedName>
</protein>